<dbReference type="RefSeq" id="WP_235706203.1">
    <property type="nucleotide sequence ID" value="NZ_JAKGBZ010000101.1"/>
</dbReference>
<reference evidence="1 2" key="1">
    <citation type="submission" date="2022-01" db="EMBL/GenBank/DDBJ databases">
        <authorList>
            <person name="Won M."/>
            <person name="Kim S.-J."/>
            <person name="Kwon S.-W."/>
        </authorList>
    </citation>
    <scope>NUCLEOTIDE SEQUENCE [LARGE SCALE GENOMIC DNA]</scope>
    <source>
        <strain evidence="1 2">KCTC 23505</strain>
    </source>
</reference>
<dbReference type="Proteomes" id="UP001521209">
    <property type="component" value="Unassembled WGS sequence"/>
</dbReference>
<organism evidence="1 2">
    <name type="scientific">Acidiphilium iwatense</name>
    <dbReference type="NCBI Taxonomy" id="768198"/>
    <lineage>
        <taxon>Bacteria</taxon>
        <taxon>Pseudomonadati</taxon>
        <taxon>Pseudomonadota</taxon>
        <taxon>Alphaproteobacteria</taxon>
        <taxon>Acetobacterales</taxon>
        <taxon>Acidocellaceae</taxon>
        <taxon>Acidiphilium</taxon>
    </lineage>
</organism>
<gene>
    <name evidence="1" type="ORF">L2A60_19825</name>
</gene>
<protein>
    <recommendedName>
        <fullName evidence="3">CopG family transcriptional regulator</fullName>
    </recommendedName>
</protein>
<evidence type="ECO:0000313" key="1">
    <source>
        <dbReference type="EMBL" id="MCF3948895.1"/>
    </source>
</evidence>
<evidence type="ECO:0008006" key="3">
    <source>
        <dbReference type="Google" id="ProtNLM"/>
    </source>
</evidence>
<evidence type="ECO:0000313" key="2">
    <source>
        <dbReference type="Proteomes" id="UP001521209"/>
    </source>
</evidence>
<comment type="caution">
    <text evidence="1">The sequence shown here is derived from an EMBL/GenBank/DDBJ whole genome shotgun (WGS) entry which is preliminary data.</text>
</comment>
<proteinExistence type="predicted"/>
<keyword evidence="2" id="KW-1185">Reference proteome</keyword>
<name>A0ABS9E4D4_9PROT</name>
<accession>A0ABS9E4D4</accession>
<dbReference type="EMBL" id="JAKGBZ010000101">
    <property type="protein sequence ID" value="MCF3948895.1"/>
    <property type="molecule type" value="Genomic_DNA"/>
</dbReference>
<sequence length="60" mass="6849">MSQAAHQFDPDTEAERRLLEAAVAEARADPRYVTHEDMRAWLLKLSQGEFDAPLPELRTP</sequence>